<comment type="caution">
    <text evidence="1">The sequence shown here is derived from an EMBL/GenBank/DDBJ whole genome shotgun (WGS) entry which is preliminary data.</text>
</comment>
<protein>
    <submittedName>
        <fullName evidence="1">Uncharacterized protein</fullName>
    </submittedName>
</protein>
<keyword evidence="2" id="KW-1185">Reference proteome</keyword>
<gene>
    <name evidence="1" type="ORF">B0F90DRAFT_1927276</name>
</gene>
<evidence type="ECO:0000313" key="1">
    <source>
        <dbReference type="EMBL" id="KAI0296355.1"/>
    </source>
</evidence>
<reference evidence="1" key="1">
    <citation type="journal article" date="2022" name="New Phytol.">
        <title>Evolutionary transition to the ectomycorrhizal habit in the genomes of a hyperdiverse lineage of mushroom-forming fungi.</title>
        <authorList>
            <person name="Looney B."/>
            <person name="Miyauchi S."/>
            <person name="Morin E."/>
            <person name="Drula E."/>
            <person name="Courty P.E."/>
            <person name="Kohler A."/>
            <person name="Kuo A."/>
            <person name="LaButti K."/>
            <person name="Pangilinan J."/>
            <person name="Lipzen A."/>
            <person name="Riley R."/>
            <person name="Andreopoulos W."/>
            <person name="He G."/>
            <person name="Johnson J."/>
            <person name="Nolan M."/>
            <person name="Tritt A."/>
            <person name="Barry K.W."/>
            <person name="Grigoriev I.V."/>
            <person name="Nagy L.G."/>
            <person name="Hibbett D."/>
            <person name="Henrissat B."/>
            <person name="Matheny P.B."/>
            <person name="Labbe J."/>
            <person name="Martin F.M."/>
        </authorList>
    </citation>
    <scope>NUCLEOTIDE SEQUENCE</scope>
    <source>
        <strain evidence="1">BPL690</strain>
    </source>
</reference>
<sequence>MAPYYGRKKLPEPEALVRAPLQHRSSEALFGVTDMHTSFLNLSIALPSQPVLPIQPVMQFLKPIIALSLAALALAAPTAQPAEKRLAAVADAGLSIDDTL</sequence>
<dbReference type="EMBL" id="WTXG01000049">
    <property type="protein sequence ID" value="KAI0296355.1"/>
    <property type="molecule type" value="Genomic_DNA"/>
</dbReference>
<organism evidence="1 2">
    <name type="scientific">Multifurca ochricompacta</name>
    <dbReference type="NCBI Taxonomy" id="376703"/>
    <lineage>
        <taxon>Eukaryota</taxon>
        <taxon>Fungi</taxon>
        <taxon>Dikarya</taxon>
        <taxon>Basidiomycota</taxon>
        <taxon>Agaricomycotina</taxon>
        <taxon>Agaricomycetes</taxon>
        <taxon>Russulales</taxon>
        <taxon>Russulaceae</taxon>
        <taxon>Multifurca</taxon>
    </lineage>
</organism>
<dbReference type="Proteomes" id="UP001203297">
    <property type="component" value="Unassembled WGS sequence"/>
</dbReference>
<evidence type="ECO:0000313" key="2">
    <source>
        <dbReference type="Proteomes" id="UP001203297"/>
    </source>
</evidence>
<dbReference type="AlphaFoldDB" id="A0AAD4QK56"/>
<accession>A0AAD4QK56</accession>
<name>A0AAD4QK56_9AGAM</name>
<proteinExistence type="predicted"/>